<evidence type="ECO:0000256" key="2">
    <source>
        <dbReference type="ARBA" id="ARBA00022490"/>
    </source>
</evidence>
<dbReference type="SUPFAM" id="SSF52540">
    <property type="entry name" value="P-loop containing nucleoside triphosphate hydrolases"/>
    <property type="match status" value="1"/>
</dbReference>
<evidence type="ECO:0000256" key="7">
    <source>
        <dbReference type="SAM" id="Coils"/>
    </source>
</evidence>
<dbReference type="InterPro" id="IPR027417">
    <property type="entry name" value="P-loop_NTPase"/>
</dbReference>
<dbReference type="PROSITE" id="PS50067">
    <property type="entry name" value="KINESIN_MOTOR_2"/>
    <property type="match status" value="1"/>
</dbReference>
<proteinExistence type="inferred from homology"/>
<evidence type="ECO:0000313" key="11">
    <source>
        <dbReference type="Proteomes" id="UP000051952"/>
    </source>
</evidence>
<dbReference type="Gene3D" id="2.30.29.30">
    <property type="entry name" value="Pleckstrin-homology domain (PH domain)/Phosphotyrosine-binding domain (PTB)"/>
    <property type="match status" value="1"/>
</dbReference>
<dbReference type="InterPro" id="IPR036388">
    <property type="entry name" value="WH-like_DNA-bd_sf"/>
</dbReference>
<name>A0A0S4IXS6_BODSA</name>
<dbReference type="GO" id="GO:0005524">
    <property type="term" value="F:ATP binding"/>
    <property type="evidence" value="ECO:0007669"/>
    <property type="project" value="UniProtKB-UniRule"/>
</dbReference>
<evidence type="ECO:0000256" key="6">
    <source>
        <dbReference type="PROSITE-ProRule" id="PRU00283"/>
    </source>
</evidence>
<dbReference type="GO" id="GO:0051231">
    <property type="term" value="P:spindle elongation"/>
    <property type="evidence" value="ECO:0007669"/>
    <property type="project" value="TreeGrafter"/>
</dbReference>
<dbReference type="InterPro" id="IPR036961">
    <property type="entry name" value="Kinesin_motor_dom_sf"/>
</dbReference>
<feature type="domain" description="Kinesin motor" evidence="9">
    <location>
        <begin position="5"/>
        <end position="447"/>
    </location>
</feature>
<dbReference type="InterPro" id="IPR009057">
    <property type="entry name" value="Homeodomain-like_sf"/>
</dbReference>
<dbReference type="PRINTS" id="PR00380">
    <property type="entry name" value="KINESINHEAVY"/>
</dbReference>
<dbReference type="Pfam" id="PF00225">
    <property type="entry name" value="Kinesin"/>
    <property type="match status" value="2"/>
</dbReference>
<dbReference type="OMA" id="THWIRSA"/>
<keyword evidence="2" id="KW-0963">Cytoplasm</keyword>
<dbReference type="SUPFAM" id="SSF46689">
    <property type="entry name" value="Homeodomain-like"/>
    <property type="match status" value="1"/>
</dbReference>
<gene>
    <name evidence="10" type="ORF">BSAL_74430</name>
</gene>
<feature type="coiled-coil region" evidence="7">
    <location>
        <begin position="594"/>
        <end position="656"/>
    </location>
</feature>
<dbReference type="OrthoDB" id="264170at2759"/>
<comment type="similarity">
    <text evidence="6">Belongs to the TRAFAC class myosin-kinesin ATPase superfamily. Kinesin family.</text>
</comment>
<evidence type="ECO:0000313" key="10">
    <source>
        <dbReference type="EMBL" id="CUG10212.1"/>
    </source>
</evidence>
<keyword evidence="11" id="KW-1185">Reference proteome</keyword>
<dbReference type="SMART" id="SM00129">
    <property type="entry name" value="KISc"/>
    <property type="match status" value="1"/>
</dbReference>
<dbReference type="GO" id="GO:0005737">
    <property type="term" value="C:cytoplasm"/>
    <property type="evidence" value="ECO:0007669"/>
    <property type="project" value="UniProtKB-SubCell"/>
</dbReference>
<dbReference type="Gene3D" id="1.10.10.10">
    <property type="entry name" value="Winged helix-like DNA-binding domain superfamily/Winged helix DNA-binding domain"/>
    <property type="match status" value="1"/>
</dbReference>
<protein>
    <submittedName>
        <fullName evidence="10">Kinesin, putative</fullName>
    </submittedName>
</protein>
<organism evidence="10 11">
    <name type="scientific">Bodo saltans</name>
    <name type="common">Flagellated protozoan</name>
    <dbReference type="NCBI Taxonomy" id="75058"/>
    <lineage>
        <taxon>Eukaryota</taxon>
        <taxon>Discoba</taxon>
        <taxon>Euglenozoa</taxon>
        <taxon>Kinetoplastea</taxon>
        <taxon>Metakinetoplastina</taxon>
        <taxon>Eubodonida</taxon>
        <taxon>Bodonidae</taxon>
        <taxon>Bodo</taxon>
    </lineage>
</organism>
<evidence type="ECO:0000256" key="1">
    <source>
        <dbReference type="ARBA" id="ARBA00004496"/>
    </source>
</evidence>
<dbReference type="InterPro" id="IPR027640">
    <property type="entry name" value="Kinesin-like_fam"/>
</dbReference>
<dbReference type="PANTHER" id="PTHR47969">
    <property type="entry name" value="CHROMOSOME-ASSOCIATED KINESIN KIF4A-RELATED"/>
    <property type="match status" value="1"/>
</dbReference>
<accession>A0A0S4IXS6</accession>
<feature type="region of interest" description="Disordered" evidence="8">
    <location>
        <begin position="742"/>
        <end position="793"/>
    </location>
</feature>
<dbReference type="PANTHER" id="PTHR47969:SF15">
    <property type="entry name" value="CHROMOSOME-ASSOCIATED KINESIN KIF4A-RELATED"/>
    <property type="match status" value="1"/>
</dbReference>
<keyword evidence="3 6" id="KW-0547">Nucleotide-binding</keyword>
<dbReference type="GO" id="GO:0007018">
    <property type="term" value="P:microtubule-based movement"/>
    <property type="evidence" value="ECO:0007669"/>
    <property type="project" value="InterPro"/>
</dbReference>
<feature type="binding site" evidence="6">
    <location>
        <begin position="97"/>
        <end position="104"/>
    </location>
    <ligand>
        <name>ATP</name>
        <dbReference type="ChEBI" id="CHEBI:30616"/>
    </ligand>
</feature>
<dbReference type="Proteomes" id="UP000051952">
    <property type="component" value="Unassembled WGS sequence"/>
</dbReference>
<dbReference type="Gene3D" id="3.40.850.10">
    <property type="entry name" value="Kinesin motor domain"/>
    <property type="match status" value="1"/>
</dbReference>
<dbReference type="InterPro" id="IPR011993">
    <property type="entry name" value="PH-like_dom_sf"/>
</dbReference>
<dbReference type="GO" id="GO:0008017">
    <property type="term" value="F:microtubule binding"/>
    <property type="evidence" value="ECO:0007669"/>
    <property type="project" value="InterPro"/>
</dbReference>
<dbReference type="GO" id="GO:0003777">
    <property type="term" value="F:microtubule motor activity"/>
    <property type="evidence" value="ECO:0007669"/>
    <property type="project" value="InterPro"/>
</dbReference>
<dbReference type="GO" id="GO:0007052">
    <property type="term" value="P:mitotic spindle organization"/>
    <property type="evidence" value="ECO:0007669"/>
    <property type="project" value="TreeGrafter"/>
</dbReference>
<dbReference type="InterPro" id="IPR001752">
    <property type="entry name" value="Kinesin_motor_dom"/>
</dbReference>
<evidence type="ECO:0000256" key="3">
    <source>
        <dbReference type="ARBA" id="ARBA00022741"/>
    </source>
</evidence>
<evidence type="ECO:0000256" key="5">
    <source>
        <dbReference type="ARBA" id="ARBA00023054"/>
    </source>
</evidence>
<dbReference type="EMBL" id="CYKH01000651">
    <property type="protein sequence ID" value="CUG10212.1"/>
    <property type="molecule type" value="Genomic_DNA"/>
</dbReference>
<reference evidence="11" key="1">
    <citation type="submission" date="2015-09" db="EMBL/GenBank/DDBJ databases">
        <authorList>
            <consortium name="Pathogen Informatics"/>
        </authorList>
    </citation>
    <scope>NUCLEOTIDE SEQUENCE [LARGE SCALE GENOMIC DNA]</scope>
    <source>
        <strain evidence="11">Lake Konstanz</strain>
    </source>
</reference>
<keyword evidence="6" id="KW-0505">Motor protein</keyword>
<evidence type="ECO:0000256" key="4">
    <source>
        <dbReference type="ARBA" id="ARBA00022840"/>
    </source>
</evidence>
<evidence type="ECO:0000259" key="9">
    <source>
        <dbReference type="PROSITE" id="PS50067"/>
    </source>
</evidence>
<dbReference type="AlphaFoldDB" id="A0A0S4IXS6"/>
<dbReference type="VEuPathDB" id="TriTrypDB:BSAL_74430"/>
<evidence type="ECO:0000256" key="8">
    <source>
        <dbReference type="SAM" id="MobiDB-lite"/>
    </source>
</evidence>
<dbReference type="GO" id="GO:0005875">
    <property type="term" value="C:microtubule associated complex"/>
    <property type="evidence" value="ECO:0007669"/>
    <property type="project" value="TreeGrafter"/>
</dbReference>
<comment type="subcellular location">
    <subcellularLocation>
        <location evidence="1">Cytoplasm</location>
    </subcellularLocation>
</comment>
<keyword evidence="4 6" id="KW-0067">ATP-binding</keyword>
<keyword evidence="5 7" id="KW-0175">Coiled coil</keyword>
<dbReference type="SUPFAM" id="SSF50729">
    <property type="entry name" value="PH domain-like"/>
    <property type="match status" value="1"/>
</dbReference>
<sequence length="1033" mass="113713">MDDKRVLVAIRARPKLENAINALQSNERYQMEAAAKTSDSTIRLSDGKVGRDGKTHNFSYDLVFDKDSTQLDVYEETTLDAVDAVLMGCNATVMTYGQTGSGKTYTVLGSVKKNPLTNDIITGDTGLFLRALKDILTFAEQRAKDIHLVVGLSVIEIYLDEVRDLLSPEPTPPTVNVSIIRDMLSMPNLTYKPIQDLNDAVQAYKLANARRVSRATAANDTSSRSHAVFSIEVFQQVRTAANPYPMAAKELCELREKQQLAANTSSSGAVATPVIDSSSVLSARQASFAGAAAANSVVSPVASNSAQSPASSLTPLTASAADAPGSSFRVSNPQLVVPGKPSIMFSKLVLTDLAGSEKLKNSKVRGDGLEELKKINASLTALGNVVHSLYEGAKYIPYRDSKLTVMMRESFAAPNSKIVLIANVSPTVLTFDETLSTLFFADKVKGMKVDNPQGADVARLEVEFLNTMKTLEELAADLRVAGATHDYIVGGVRLRAKPETIHLPLAVLKRSPAQSLNARERELKALYGESSLAASRAAQEGRKEELQKMLDDLHAAESGTLVGGYKQVRQRVETMLTEAATSRRNDETEVREVMAEIQQQVVEAQEALAQLESDHIRLEPKKTSLPPTLAEMSSLIVVLDEQIVEMERKVFEANREHDESWTDAQRTHALQQTQWASSSKFADGCLSVWSLRSAYARARSDNIALMLQTSNTKHESETADVTHWIRSAVVRIARNAVATAISRARRAPSTRPAARSVAGSKAGSTSDLNSTRRSDPEGDLTPSNGDEATEVKRATTKRRGTLYDQPTLIKEILAYVQYGCTILKYGRSGAPHYRTFYIITNDEEGSRLCWDEEDDGRRLGKGSSITLASVTAVLLGRSTPVFARIPGMEGYYNSFSLEYVSKQQTRTLDLVCDTDAELESWVIAICYLTKKNPIFAKPLTLQTYNATSQLDMNEVQMCSEWHIPPDVFMSCKRRVLEAKQRTKNLAVKMSPGDVRMLTQLDIFRSSAVWRHFESTGLVENPFDRLYSYLEFEY</sequence>